<feature type="domain" description="Semialdehyde dehydrogenase NAD-binding" evidence="5">
    <location>
        <begin position="6"/>
        <end position="139"/>
    </location>
</feature>
<dbReference type="EC" id="1.2.1.38" evidence="6"/>
<gene>
    <name evidence="6" type="primary">argC</name>
    <name evidence="6" type="ORF">LB359_12555</name>
</gene>
<evidence type="ECO:0000313" key="6">
    <source>
        <dbReference type="EMBL" id="MCE3363150.1"/>
    </source>
</evidence>
<dbReference type="Pfam" id="PF22698">
    <property type="entry name" value="Semialdhyde_dhC_1"/>
    <property type="match status" value="1"/>
</dbReference>
<dbReference type="EMBL" id="JAIUEN010000116">
    <property type="protein sequence ID" value="MCE3363150.1"/>
    <property type="molecule type" value="Genomic_DNA"/>
</dbReference>
<evidence type="ECO:0000256" key="3">
    <source>
        <dbReference type="ARBA" id="ARBA00022857"/>
    </source>
</evidence>
<evidence type="ECO:0000256" key="1">
    <source>
        <dbReference type="ARBA" id="ARBA00022571"/>
    </source>
</evidence>
<dbReference type="InterPro" id="IPR058924">
    <property type="entry name" value="AGPR_dimerisation_dom"/>
</dbReference>
<keyword evidence="1" id="KW-0055">Arginine biosynthesis</keyword>
<dbReference type="PANTHER" id="PTHR32338">
    <property type="entry name" value="N-ACETYL-GAMMA-GLUTAMYL-PHOSPHATE REDUCTASE, CHLOROPLASTIC-RELATED-RELATED"/>
    <property type="match status" value="1"/>
</dbReference>
<dbReference type="RefSeq" id="WP_000595461.1">
    <property type="nucleotide sequence ID" value="NZ_AP024203.1"/>
</dbReference>
<sequence length="340" mass="38662">MIKQREVAILGGTGFVGMELFRLLQNHPFFRVTFISSESMSGKSIINQHTLDRKMKYQSIDSLKNDYDAIFSCLPSGVLPNYINKLLNKSEVIFNVSGDYRLNDKTLSNRYYPATEWENLNSKVQYYIPEFTKIDRDKKIINLGGCMAVSSIYSLYPLIKHNLIENNNIILDVKTGSSGGGKTTKESHAERFNNFRIHKAFEHKHQPEIVMFLNTISQNTNNVNFSAFSLDIPRGIYVSSYTNLKQDVTEIDVKKAYFQTYKESVFIDYISNINKINLKQTLGTNQVYTSFKLNKNLCLSVSMLDNLVKGAAGQAIQAANNYFNIPESEGLSVQKGAMWP</sequence>
<dbReference type="InterPro" id="IPR050085">
    <property type="entry name" value="AGPR"/>
</dbReference>
<dbReference type="PANTHER" id="PTHR32338:SF10">
    <property type="entry name" value="N-ACETYL-GAMMA-GLUTAMYL-PHOSPHATE REDUCTASE, CHLOROPLASTIC-RELATED"/>
    <property type="match status" value="1"/>
</dbReference>
<evidence type="ECO:0000259" key="5">
    <source>
        <dbReference type="SMART" id="SM00859"/>
    </source>
</evidence>
<dbReference type="SUPFAM" id="SSF55347">
    <property type="entry name" value="Glyceraldehyde-3-phosphate dehydrogenase-like, C-terminal domain"/>
    <property type="match status" value="1"/>
</dbReference>
<accession>A0AAW4Y9S9</accession>
<dbReference type="AlphaFoldDB" id="A0AAW4Y9S9"/>
<dbReference type="CDD" id="cd17895">
    <property type="entry name" value="AGPR_1_N"/>
    <property type="match status" value="1"/>
</dbReference>
<keyword evidence="4 6" id="KW-0560">Oxidoreductase</keyword>
<protein>
    <submittedName>
        <fullName evidence="6">N-acetyl-gamma-glutamyl-phosphate reductase</fullName>
        <ecNumber evidence="6">1.2.1.38</ecNumber>
    </submittedName>
</protein>
<evidence type="ECO:0000256" key="4">
    <source>
        <dbReference type="ARBA" id="ARBA00023002"/>
    </source>
</evidence>
<dbReference type="GO" id="GO:0003942">
    <property type="term" value="F:N-acetyl-gamma-glutamyl-phosphate reductase activity"/>
    <property type="evidence" value="ECO:0007669"/>
    <property type="project" value="UniProtKB-EC"/>
</dbReference>
<dbReference type="InterPro" id="IPR036291">
    <property type="entry name" value="NAD(P)-bd_dom_sf"/>
</dbReference>
<dbReference type="InterPro" id="IPR000706">
    <property type="entry name" value="AGPR_type-1"/>
</dbReference>
<dbReference type="GO" id="GO:0070401">
    <property type="term" value="F:NADP+ binding"/>
    <property type="evidence" value="ECO:0007669"/>
    <property type="project" value="InterPro"/>
</dbReference>
<proteinExistence type="predicted"/>
<dbReference type="Gene3D" id="3.40.50.720">
    <property type="entry name" value="NAD(P)-binding Rossmann-like Domain"/>
    <property type="match status" value="1"/>
</dbReference>
<dbReference type="GO" id="GO:0006526">
    <property type="term" value="P:L-arginine biosynthetic process"/>
    <property type="evidence" value="ECO:0007669"/>
    <property type="project" value="UniProtKB-KW"/>
</dbReference>
<dbReference type="Gene3D" id="3.30.360.10">
    <property type="entry name" value="Dihydrodipicolinate Reductase, domain 2"/>
    <property type="match status" value="1"/>
</dbReference>
<dbReference type="InterPro" id="IPR000534">
    <property type="entry name" value="Semialdehyde_DH_NAD-bd"/>
</dbReference>
<dbReference type="SUPFAM" id="SSF51735">
    <property type="entry name" value="NAD(P)-binding Rossmann-fold domains"/>
    <property type="match status" value="1"/>
</dbReference>
<dbReference type="GO" id="GO:0051287">
    <property type="term" value="F:NAD binding"/>
    <property type="evidence" value="ECO:0007669"/>
    <property type="project" value="InterPro"/>
</dbReference>
<keyword evidence="2" id="KW-0028">Amino-acid biosynthesis</keyword>
<dbReference type="Pfam" id="PF01118">
    <property type="entry name" value="Semialdhyde_dh"/>
    <property type="match status" value="1"/>
</dbReference>
<evidence type="ECO:0000256" key="2">
    <source>
        <dbReference type="ARBA" id="ARBA00022605"/>
    </source>
</evidence>
<reference evidence="6" key="1">
    <citation type="journal article" date="2021" name="Front Med (Lausanne)">
        <title>The Prevalence and Determinants of Fusidic Acid Resistance Among Methicillin-Resistant Staphylococcus aureus Clinical Isolates in China.</title>
        <authorList>
            <person name="Zhao H."/>
            <person name="Wang X."/>
            <person name="Wang B."/>
            <person name="Xu Y."/>
            <person name="Rao L."/>
            <person name="Wan B."/>
            <person name="Guo Y."/>
            <person name="Wu X."/>
            <person name="Yu J."/>
            <person name="Chen L."/>
            <person name="Li M."/>
            <person name="Yu F."/>
        </authorList>
    </citation>
    <scope>NUCLEOTIDE SEQUENCE</scope>
    <source>
        <strain evidence="6">NC-4</strain>
    </source>
</reference>
<dbReference type="Proteomes" id="UP001200271">
    <property type="component" value="Unassembled WGS sequence"/>
</dbReference>
<dbReference type="SMART" id="SM00859">
    <property type="entry name" value="Semialdhyde_dh"/>
    <property type="match status" value="1"/>
</dbReference>
<name>A0AAW4Y9S9_STAAU</name>
<evidence type="ECO:0000313" key="7">
    <source>
        <dbReference type="Proteomes" id="UP001200271"/>
    </source>
</evidence>
<organism evidence="6 7">
    <name type="scientific">Staphylococcus aureus</name>
    <dbReference type="NCBI Taxonomy" id="1280"/>
    <lineage>
        <taxon>Bacteria</taxon>
        <taxon>Bacillati</taxon>
        <taxon>Bacillota</taxon>
        <taxon>Bacilli</taxon>
        <taxon>Bacillales</taxon>
        <taxon>Staphylococcaceae</taxon>
        <taxon>Staphylococcus</taxon>
    </lineage>
</organism>
<comment type="caution">
    <text evidence="6">The sequence shown here is derived from an EMBL/GenBank/DDBJ whole genome shotgun (WGS) entry which is preliminary data.</text>
</comment>
<dbReference type="NCBIfam" id="TIGR01850">
    <property type="entry name" value="argC"/>
    <property type="match status" value="1"/>
</dbReference>
<keyword evidence="3" id="KW-0521">NADP</keyword>
<reference evidence="6" key="2">
    <citation type="submission" date="2023-08" db="EMBL/GenBank/DDBJ databases">
        <authorList>
            <person name="Zhao H."/>
            <person name="Wang X."/>
        </authorList>
    </citation>
    <scope>NUCLEOTIDE SEQUENCE</scope>
    <source>
        <strain evidence="6">NC-4</strain>
    </source>
</reference>